<feature type="compositionally biased region" description="Basic residues" evidence="4">
    <location>
        <begin position="77"/>
        <end position="91"/>
    </location>
</feature>
<proteinExistence type="inferred from homology"/>
<dbReference type="GeneID" id="17267718"/>
<dbReference type="GO" id="GO:0003677">
    <property type="term" value="F:DNA binding"/>
    <property type="evidence" value="ECO:0007669"/>
    <property type="project" value="TreeGrafter"/>
</dbReference>
<evidence type="ECO:0000313" key="7">
    <source>
        <dbReference type="Proteomes" id="UP000013827"/>
    </source>
</evidence>
<evidence type="ECO:0000256" key="3">
    <source>
        <dbReference type="ARBA" id="ARBA00023242"/>
    </source>
</evidence>
<evidence type="ECO:0000256" key="2">
    <source>
        <dbReference type="ARBA" id="ARBA00005904"/>
    </source>
</evidence>
<dbReference type="AlphaFoldDB" id="A0A0D3JF86"/>
<feature type="region of interest" description="Disordered" evidence="4">
    <location>
        <begin position="55"/>
        <end position="150"/>
    </location>
</feature>
<feature type="domain" description="Ribosomal RNA-processing protein 14/surfeit locus protein 6 C-terminal" evidence="5">
    <location>
        <begin position="49"/>
        <end position="128"/>
    </location>
</feature>
<comment type="subcellular location">
    <subcellularLocation>
        <location evidence="1">Nucleus</location>
    </subcellularLocation>
</comment>
<keyword evidence="3" id="KW-0539">Nucleus</keyword>
<accession>A0A0D3JF86</accession>
<reference evidence="7" key="1">
    <citation type="journal article" date="2013" name="Nature">
        <title>Pan genome of the phytoplankton Emiliania underpins its global distribution.</title>
        <authorList>
            <person name="Read B.A."/>
            <person name="Kegel J."/>
            <person name="Klute M.J."/>
            <person name="Kuo A."/>
            <person name="Lefebvre S.C."/>
            <person name="Maumus F."/>
            <person name="Mayer C."/>
            <person name="Miller J."/>
            <person name="Monier A."/>
            <person name="Salamov A."/>
            <person name="Young J."/>
            <person name="Aguilar M."/>
            <person name="Claverie J.M."/>
            <person name="Frickenhaus S."/>
            <person name="Gonzalez K."/>
            <person name="Herman E.K."/>
            <person name="Lin Y.C."/>
            <person name="Napier J."/>
            <person name="Ogata H."/>
            <person name="Sarno A.F."/>
            <person name="Shmutz J."/>
            <person name="Schroeder D."/>
            <person name="de Vargas C."/>
            <person name="Verret F."/>
            <person name="von Dassow P."/>
            <person name="Valentin K."/>
            <person name="Van de Peer Y."/>
            <person name="Wheeler G."/>
            <person name="Dacks J.B."/>
            <person name="Delwiche C.F."/>
            <person name="Dyhrman S.T."/>
            <person name="Glockner G."/>
            <person name="John U."/>
            <person name="Richards T."/>
            <person name="Worden A.Z."/>
            <person name="Zhang X."/>
            <person name="Grigoriev I.V."/>
            <person name="Allen A.E."/>
            <person name="Bidle K."/>
            <person name="Borodovsky M."/>
            <person name="Bowler C."/>
            <person name="Brownlee C."/>
            <person name="Cock J.M."/>
            <person name="Elias M."/>
            <person name="Gladyshev V.N."/>
            <person name="Groth M."/>
            <person name="Guda C."/>
            <person name="Hadaegh A."/>
            <person name="Iglesias-Rodriguez M.D."/>
            <person name="Jenkins J."/>
            <person name="Jones B.M."/>
            <person name="Lawson T."/>
            <person name="Leese F."/>
            <person name="Lindquist E."/>
            <person name="Lobanov A."/>
            <person name="Lomsadze A."/>
            <person name="Malik S.B."/>
            <person name="Marsh M.E."/>
            <person name="Mackinder L."/>
            <person name="Mock T."/>
            <person name="Mueller-Roeber B."/>
            <person name="Pagarete A."/>
            <person name="Parker M."/>
            <person name="Probert I."/>
            <person name="Quesneville H."/>
            <person name="Raines C."/>
            <person name="Rensing S.A."/>
            <person name="Riano-Pachon D.M."/>
            <person name="Richier S."/>
            <person name="Rokitta S."/>
            <person name="Shiraiwa Y."/>
            <person name="Soanes D.M."/>
            <person name="van der Giezen M."/>
            <person name="Wahlund T.M."/>
            <person name="Williams B."/>
            <person name="Wilson W."/>
            <person name="Wolfe G."/>
            <person name="Wurch L.L."/>
        </authorList>
    </citation>
    <scope>NUCLEOTIDE SEQUENCE</scope>
</reference>
<dbReference type="Proteomes" id="UP000013827">
    <property type="component" value="Unassembled WGS sequence"/>
</dbReference>
<evidence type="ECO:0000259" key="5">
    <source>
        <dbReference type="Pfam" id="PF04935"/>
    </source>
</evidence>
<dbReference type="InterPro" id="IPR007019">
    <property type="entry name" value="SURF6"/>
</dbReference>
<feature type="compositionally biased region" description="Basic and acidic residues" evidence="4">
    <location>
        <begin position="92"/>
        <end position="121"/>
    </location>
</feature>
<dbReference type="GO" id="GO:0003723">
    <property type="term" value="F:RNA binding"/>
    <property type="evidence" value="ECO:0007669"/>
    <property type="project" value="TreeGrafter"/>
</dbReference>
<dbReference type="GO" id="GO:0042273">
    <property type="term" value="P:ribosomal large subunit biogenesis"/>
    <property type="evidence" value="ECO:0007669"/>
    <property type="project" value="TreeGrafter"/>
</dbReference>
<reference evidence="6" key="2">
    <citation type="submission" date="2024-10" db="UniProtKB">
        <authorList>
            <consortium name="EnsemblProtists"/>
        </authorList>
    </citation>
    <scope>IDENTIFICATION</scope>
</reference>
<organism evidence="6 7">
    <name type="scientific">Emiliania huxleyi (strain CCMP1516)</name>
    <dbReference type="NCBI Taxonomy" id="280463"/>
    <lineage>
        <taxon>Eukaryota</taxon>
        <taxon>Haptista</taxon>
        <taxon>Haptophyta</taxon>
        <taxon>Prymnesiophyceae</taxon>
        <taxon>Isochrysidales</taxon>
        <taxon>Noelaerhabdaceae</taxon>
        <taxon>Emiliania</taxon>
    </lineage>
</organism>
<name>A0A0D3JF86_EMIH1</name>
<sequence>MAVLKWASTGLGWSLRRGDMCEARLQQHTAYLEGLIAMVPPKYYLPPNPEEMAKKFQKHSALEKAGGIKQRDDQKLLKRMLKRKERSKKKSQREWKARVKTVRNEMLERQTKRRENLEARMTKSKAKAARAKARSGDRAGFEGKKQKFLN</sequence>
<evidence type="ECO:0000256" key="1">
    <source>
        <dbReference type="ARBA" id="ARBA00004123"/>
    </source>
</evidence>
<dbReference type="EnsemblProtists" id="EOD22171">
    <property type="protein sequence ID" value="EOD22171"/>
    <property type="gene ID" value="EMIHUDRAFT_207306"/>
</dbReference>
<dbReference type="STRING" id="2903.R1EGR5"/>
<comment type="similarity">
    <text evidence="2">Belongs to the SURF6 family.</text>
</comment>
<feature type="compositionally biased region" description="Basic residues" evidence="4">
    <location>
        <begin position="122"/>
        <end position="133"/>
    </location>
</feature>
<evidence type="ECO:0000256" key="4">
    <source>
        <dbReference type="SAM" id="MobiDB-lite"/>
    </source>
</evidence>
<dbReference type="PANTHER" id="PTHR14369">
    <property type="entry name" value="SURFEIT LOCUS PROTEIN 6"/>
    <property type="match status" value="1"/>
</dbReference>
<protein>
    <recommendedName>
        <fullName evidence="5">Ribosomal RNA-processing protein 14/surfeit locus protein 6 C-terminal domain-containing protein</fullName>
    </recommendedName>
</protein>
<dbReference type="PaxDb" id="2903-EOD22171"/>
<dbReference type="Pfam" id="PF04935">
    <property type="entry name" value="SURF6"/>
    <property type="match status" value="1"/>
</dbReference>
<dbReference type="GO" id="GO:0042274">
    <property type="term" value="P:ribosomal small subunit biogenesis"/>
    <property type="evidence" value="ECO:0007669"/>
    <property type="project" value="TreeGrafter"/>
</dbReference>
<keyword evidence="7" id="KW-1185">Reference proteome</keyword>
<evidence type="ECO:0000313" key="6">
    <source>
        <dbReference type="EnsemblProtists" id="EOD22171"/>
    </source>
</evidence>
<dbReference type="KEGG" id="ehx:EMIHUDRAFT_207306"/>
<feature type="compositionally biased region" description="Basic and acidic residues" evidence="4">
    <location>
        <begin position="134"/>
        <end position="150"/>
    </location>
</feature>
<dbReference type="InterPro" id="IPR029190">
    <property type="entry name" value="Rrp14/SURF6_C"/>
</dbReference>
<dbReference type="GO" id="GO:0005730">
    <property type="term" value="C:nucleolus"/>
    <property type="evidence" value="ECO:0007669"/>
    <property type="project" value="TreeGrafter"/>
</dbReference>
<dbReference type="RefSeq" id="XP_005774600.1">
    <property type="nucleotide sequence ID" value="XM_005774543.1"/>
</dbReference>
<dbReference type="HOGENOM" id="CLU_1743940_0_0_1"/>
<dbReference type="PANTHER" id="PTHR14369:SF0">
    <property type="entry name" value="SURFEIT LOCUS PROTEIN 6"/>
    <property type="match status" value="1"/>
</dbReference>